<proteinExistence type="predicted"/>
<evidence type="ECO:0000313" key="2">
    <source>
        <dbReference type="Proteomes" id="UP001596208"/>
    </source>
</evidence>
<keyword evidence="2" id="KW-1185">Reference proteome</keyword>
<comment type="caution">
    <text evidence="1">The sequence shown here is derived from an EMBL/GenBank/DDBJ whole genome shotgun (WGS) entry which is preliminary data.</text>
</comment>
<dbReference type="RefSeq" id="WP_065848486.1">
    <property type="nucleotide sequence ID" value="NZ_JBHSKI010000027.1"/>
</dbReference>
<dbReference type="EMBL" id="JBHSKI010000027">
    <property type="protein sequence ID" value="MFC5174984.1"/>
    <property type="molecule type" value="Genomic_DNA"/>
</dbReference>
<accession>A0ABW0BCF7</accession>
<protein>
    <submittedName>
        <fullName evidence="1">Uncharacterized protein</fullName>
    </submittedName>
</protein>
<gene>
    <name evidence="1" type="ORF">ACFPRK_31105</name>
</gene>
<sequence length="99" mass="10924">MSPAVWPPALDWKSAAHWDYDAEETGAPRPCVLCGKPSLLLSEKGEPCHKVCAEGWFEQHPEAWAVYEAQRDRKKTTAQEVLVEPVIGSDDSGLFETAA</sequence>
<reference evidence="2" key="1">
    <citation type="journal article" date="2019" name="Int. J. Syst. Evol. Microbiol.">
        <title>The Global Catalogue of Microorganisms (GCM) 10K type strain sequencing project: providing services to taxonomists for standard genome sequencing and annotation.</title>
        <authorList>
            <consortium name="The Broad Institute Genomics Platform"/>
            <consortium name="The Broad Institute Genome Sequencing Center for Infectious Disease"/>
            <person name="Wu L."/>
            <person name="Ma J."/>
        </authorList>
    </citation>
    <scope>NUCLEOTIDE SEQUENCE [LARGE SCALE GENOMIC DNA]</scope>
    <source>
        <strain evidence="2">CGMCC 4.1721</strain>
    </source>
</reference>
<organism evidence="1 2">
    <name type="scientific">Streptomyces mutomycini</name>
    <dbReference type="NCBI Taxonomy" id="284036"/>
    <lineage>
        <taxon>Bacteria</taxon>
        <taxon>Bacillati</taxon>
        <taxon>Actinomycetota</taxon>
        <taxon>Actinomycetes</taxon>
        <taxon>Kitasatosporales</taxon>
        <taxon>Streptomycetaceae</taxon>
        <taxon>Streptomyces</taxon>
    </lineage>
</organism>
<evidence type="ECO:0000313" key="1">
    <source>
        <dbReference type="EMBL" id="MFC5174984.1"/>
    </source>
</evidence>
<name>A0ABW0BCF7_9ACTN</name>
<dbReference type="Proteomes" id="UP001596208">
    <property type="component" value="Unassembled WGS sequence"/>
</dbReference>